<evidence type="ECO:0000256" key="8">
    <source>
        <dbReference type="SAM" id="Coils"/>
    </source>
</evidence>
<dbReference type="PANTHER" id="PTHR11629:SF63">
    <property type="entry name" value="V-TYPE PROTON ATPASE SUBUNIT A"/>
    <property type="match status" value="1"/>
</dbReference>
<keyword evidence="11" id="KW-1185">Reference proteome</keyword>
<feature type="transmembrane region" description="Helical" evidence="9">
    <location>
        <begin position="561"/>
        <end position="582"/>
    </location>
</feature>
<proteinExistence type="inferred from homology"/>
<organism evidence="10 11">
    <name type="scientific">Tetragenococcus osmophilus</name>
    <dbReference type="NCBI Taxonomy" id="526944"/>
    <lineage>
        <taxon>Bacteria</taxon>
        <taxon>Bacillati</taxon>
        <taxon>Bacillota</taxon>
        <taxon>Bacilli</taxon>
        <taxon>Lactobacillales</taxon>
        <taxon>Enterococcaceae</taxon>
        <taxon>Tetragenococcus</taxon>
    </lineage>
</organism>
<evidence type="ECO:0000256" key="3">
    <source>
        <dbReference type="ARBA" id="ARBA00022448"/>
    </source>
</evidence>
<dbReference type="InterPro" id="IPR002490">
    <property type="entry name" value="V-ATPase_116kDa_su"/>
</dbReference>
<evidence type="ECO:0000256" key="2">
    <source>
        <dbReference type="ARBA" id="ARBA00009904"/>
    </source>
</evidence>
<comment type="subcellular location">
    <subcellularLocation>
        <location evidence="1">Membrane</location>
        <topology evidence="1">Multi-pass membrane protein</topology>
    </subcellularLocation>
</comment>
<dbReference type="EMBL" id="CP027783">
    <property type="protein sequence ID" value="AYW47461.1"/>
    <property type="molecule type" value="Genomic_DNA"/>
</dbReference>
<feature type="transmembrane region" description="Helical" evidence="9">
    <location>
        <begin position="409"/>
        <end position="427"/>
    </location>
</feature>
<dbReference type="Pfam" id="PF01496">
    <property type="entry name" value="V_ATPase_I"/>
    <property type="match status" value="2"/>
</dbReference>
<gene>
    <name evidence="10" type="ORF">C7K38_03175</name>
</gene>
<feature type="transmembrane region" description="Helical" evidence="9">
    <location>
        <begin position="447"/>
        <end position="468"/>
    </location>
</feature>
<keyword evidence="6" id="KW-0406">Ion transport</keyword>
<dbReference type="PANTHER" id="PTHR11629">
    <property type="entry name" value="VACUOLAR PROTON ATPASES"/>
    <property type="match status" value="1"/>
</dbReference>
<evidence type="ECO:0000256" key="6">
    <source>
        <dbReference type="ARBA" id="ARBA00023065"/>
    </source>
</evidence>
<evidence type="ECO:0000256" key="9">
    <source>
        <dbReference type="SAM" id="Phobius"/>
    </source>
</evidence>
<feature type="transmembrane region" description="Helical" evidence="9">
    <location>
        <begin position="588"/>
        <end position="612"/>
    </location>
</feature>
<evidence type="ECO:0000256" key="5">
    <source>
        <dbReference type="ARBA" id="ARBA00022989"/>
    </source>
</evidence>
<keyword evidence="7 9" id="KW-0472">Membrane</keyword>
<keyword evidence="3" id="KW-0813">Transport</keyword>
<keyword evidence="8" id="KW-0175">Coiled coil</keyword>
<feature type="transmembrane region" description="Helical" evidence="9">
    <location>
        <begin position="368"/>
        <end position="397"/>
    </location>
</feature>
<evidence type="ECO:0000256" key="1">
    <source>
        <dbReference type="ARBA" id="ARBA00004141"/>
    </source>
</evidence>
<evidence type="ECO:0000313" key="11">
    <source>
        <dbReference type="Proteomes" id="UP000268310"/>
    </source>
</evidence>
<evidence type="ECO:0000313" key="10">
    <source>
        <dbReference type="EMBL" id="AYW47461.1"/>
    </source>
</evidence>
<dbReference type="Proteomes" id="UP000268310">
    <property type="component" value="Chromosome"/>
</dbReference>
<feature type="coiled-coil region" evidence="8">
    <location>
        <begin position="232"/>
        <end position="259"/>
    </location>
</feature>
<evidence type="ECO:0000256" key="4">
    <source>
        <dbReference type="ARBA" id="ARBA00022692"/>
    </source>
</evidence>
<feature type="transmembrane region" description="Helical" evidence="9">
    <location>
        <begin position="480"/>
        <end position="502"/>
    </location>
</feature>
<sequence length="657" mass="75640">MAIEKMQKFHLITFYGKRDTVMEQLQDFQQIELFSAENYHKKTDSFFSQMQEHPEADKIENQVGNVSWALSFLEQYIEKPGMVQALRKPLRHYTLRQLSEHANTFDWQNVYSDLRQQDKRLRTIEQKRQELSLKEDELNKWQYFDENPAILSTFNETIGLLGTVPNTELNHLKEEMRKLQHTYLEIIHQTSTTSYLLLLFLKEKSEEAHDILNEAGFQEYEYPYEDKPAQVLKQTKEQLQQLASEEKSIKTRLKTQKNNYENLGLVAEYLDGLLMRVNANKYLLQSNYTMELTGWIPAKQTEQLDQQIRQVAGKDYFLEFTEVKEEEYSQTPVLLKNHKLIKPFEGLVEMYSLPQYWELDPTPFMMPFYALAFGLMVADFGYGLLLFVASALAKYLLNFKPAMKQNINMFQICSVPTMMWGLIYGNIFGRQFSFQLLSTDSDITEILVMSMIFGFIQIMFGLGLKFYLLWQKESAKLKALLQAGAWMFFLISVAMIAAGMVLVPDTSLQTIGIVCLIASLVMIVIGGSLDGQTVIGKIGSGLYSIMNITNYLSDLISYTRLMALGVAGGSIGAAFNLILSYLPIPAKFTIGIVLFIGLHGLNIFLSHLSAYVHGIRLQYLEFFNKFYTGGGRVFKPFKSSEAYVQVISERKQEQEDK</sequence>
<dbReference type="RefSeq" id="WP_123934608.1">
    <property type="nucleotide sequence ID" value="NZ_CP027783.1"/>
</dbReference>
<name>A0ABN5QUK5_9ENTE</name>
<evidence type="ECO:0000256" key="7">
    <source>
        <dbReference type="ARBA" id="ARBA00023136"/>
    </source>
</evidence>
<protein>
    <submittedName>
        <fullName evidence="10">V-type ATP synthase subunit I</fullName>
    </submittedName>
</protein>
<keyword evidence="4 9" id="KW-0812">Transmembrane</keyword>
<accession>A0ABN5QUK5</accession>
<keyword evidence="5 9" id="KW-1133">Transmembrane helix</keyword>
<feature type="transmembrane region" description="Helical" evidence="9">
    <location>
        <begin position="508"/>
        <end position="529"/>
    </location>
</feature>
<comment type="similarity">
    <text evidence="2">Belongs to the V-ATPase 116 kDa subunit family.</text>
</comment>
<reference evidence="10 11" key="1">
    <citation type="journal article" date="2012" name="Int. J. Syst. Evol. Microbiol.">
        <title>Characterization of Tetragenococcus strains from sugar thick juice reveals a novel species, Tetragenococcus osmophilus sp. nov., and divides Tetragenococcus halophilus into two subspecies, T. halophilus subsp. halophilus subsp. nov. and T. halophilus subsp. flandriensis subsp. nov.</title>
        <authorList>
            <person name="Juste A."/>
            <person name="Van Trappen S."/>
            <person name="Verreth C."/>
            <person name="Cleenwerck I."/>
            <person name="De Vos P."/>
            <person name="Lievens B."/>
            <person name="Willems K.A."/>
        </authorList>
    </citation>
    <scope>NUCLEOTIDE SEQUENCE [LARGE SCALE GENOMIC DNA]</scope>
    <source>
        <strain evidence="10 11">JCM 31126</strain>
    </source>
</reference>